<dbReference type="OrthoDB" id="3526006at2759"/>
<protein>
    <recommendedName>
        <fullName evidence="1">Heterokaryon incompatibility domain-containing protein</fullName>
    </recommendedName>
</protein>
<evidence type="ECO:0000259" key="1">
    <source>
        <dbReference type="Pfam" id="PF06985"/>
    </source>
</evidence>
<accession>A0A2J6SAI1</accession>
<dbReference type="InterPro" id="IPR010730">
    <property type="entry name" value="HET"/>
</dbReference>
<reference evidence="2 3" key="1">
    <citation type="submission" date="2016-04" db="EMBL/GenBank/DDBJ databases">
        <title>A degradative enzymes factory behind the ericoid mycorrhizal symbiosis.</title>
        <authorList>
            <consortium name="DOE Joint Genome Institute"/>
            <person name="Martino E."/>
            <person name="Morin E."/>
            <person name="Grelet G."/>
            <person name="Kuo A."/>
            <person name="Kohler A."/>
            <person name="Daghino S."/>
            <person name="Barry K."/>
            <person name="Choi C."/>
            <person name="Cichocki N."/>
            <person name="Clum A."/>
            <person name="Copeland A."/>
            <person name="Hainaut M."/>
            <person name="Haridas S."/>
            <person name="Labutti K."/>
            <person name="Lindquist E."/>
            <person name="Lipzen A."/>
            <person name="Khouja H.-R."/>
            <person name="Murat C."/>
            <person name="Ohm R."/>
            <person name="Olson A."/>
            <person name="Spatafora J."/>
            <person name="Veneault-Fourrey C."/>
            <person name="Henrissat B."/>
            <person name="Grigoriev I."/>
            <person name="Martin F."/>
            <person name="Perotto S."/>
        </authorList>
    </citation>
    <scope>NUCLEOTIDE SEQUENCE [LARGE SCALE GENOMIC DNA]</scope>
    <source>
        <strain evidence="2 3">F</strain>
    </source>
</reference>
<evidence type="ECO:0000313" key="2">
    <source>
        <dbReference type="EMBL" id="PMD47762.1"/>
    </source>
</evidence>
<proteinExistence type="predicted"/>
<dbReference type="AlphaFoldDB" id="A0A2J6SAI1"/>
<dbReference type="EMBL" id="KZ613938">
    <property type="protein sequence ID" value="PMD47762.1"/>
    <property type="molecule type" value="Genomic_DNA"/>
</dbReference>
<dbReference type="PANTHER" id="PTHR24148">
    <property type="entry name" value="ANKYRIN REPEAT DOMAIN-CONTAINING PROTEIN 39 HOMOLOG-RELATED"/>
    <property type="match status" value="1"/>
</dbReference>
<evidence type="ECO:0000313" key="3">
    <source>
        <dbReference type="Proteomes" id="UP000235786"/>
    </source>
</evidence>
<dbReference type="Pfam" id="PF06985">
    <property type="entry name" value="HET"/>
    <property type="match status" value="1"/>
</dbReference>
<gene>
    <name evidence="2" type="ORF">L207DRAFT_506710</name>
</gene>
<dbReference type="PANTHER" id="PTHR24148:SF64">
    <property type="entry name" value="HETEROKARYON INCOMPATIBILITY DOMAIN-CONTAINING PROTEIN"/>
    <property type="match status" value="1"/>
</dbReference>
<feature type="domain" description="Heterokaryon incompatibility" evidence="1">
    <location>
        <begin position="242"/>
        <end position="369"/>
    </location>
</feature>
<sequence>MDTLSPWTTTIRRGSLSLRNSLDTGRSSLSFDDWISELLEASELVATVISALRESDCSSEDHQTLITQLSSLEEVLRSCRSLTLENSPSELVSELQQAVIFCQTRINSWLEDIERRQPGGSEASESNGAVTKTKIHWDTCNKDDLEDFGADLTMDGIHIQGLMLQADITDLDFERGKDLEKSYPDEKRPAGRASDQTLLQYRPLDKVKLEFRLLILLPPKSSWDEPVGCKIEHAYLDDPPQYYALSYHRGDPLVTTPLRVNGQDVRVTTNLDAALRELRARGINTIWVDALCINHKDPVEKGLQVMHMGLIYSKAVEVLAWIGQETEGSVIAMNRLAGFKVPVSEAMDSRHTRDLFGRPYWKRAWIIQEISKARKVQVLCGRDMVSWDQFNASSNRLGPLLPREIRSLQRFRFAETSNKESTLRFTLLKAMLETRSSISSDARDKIYALLGLTTDGAELVPSPNYTRPAQSIYYETLRAIISRTPQFAYITEEEDNIASSGQEPDWTNFDIGVAYWIVLFLEGQPLPPHSFPSSAHWKRWPTSPLSASYTPVLSKFGLNVSGRILDSINSIASSFPGPAENRPLNLRARNFGPRPMYRDFSSGQSPLLPKYPREAALILRDIWQAVTAKNTSDSKDIFQNGQVSYPGFVCDPMIENFDELRVAYALTTLFQASKELSNLPTDERDWYKQCSNKRSDFRVWLQENRDLFYYGQTLEKWAELYSETETYRKGYRKKGGFGKRLRARGMEPCWRDISQFLDEVDNAAKDAMRLAISEKSVLSLVPSQTRIGDVVCLLRACTCPIILRPIGEAYIFVGLADHYPYCYDEHRENLLKGQDNDWKSIHVI</sequence>
<name>A0A2J6SAI1_HYAVF</name>
<keyword evidence="3" id="KW-1185">Reference proteome</keyword>
<dbReference type="InterPro" id="IPR052895">
    <property type="entry name" value="HetReg/Transcr_Mod"/>
</dbReference>
<organism evidence="2 3">
    <name type="scientific">Hyaloscypha variabilis (strain UAMH 11265 / GT02V1 / F)</name>
    <name type="common">Meliniomyces variabilis</name>
    <dbReference type="NCBI Taxonomy" id="1149755"/>
    <lineage>
        <taxon>Eukaryota</taxon>
        <taxon>Fungi</taxon>
        <taxon>Dikarya</taxon>
        <taxon>Ascomycota</taxon>
        <taxon>Pezizomycotina</taxon>
        <taxon>Leotiomycetes</taxon>
        <taxon>Helotiales</taxon>
        <taxon>Hyaloscyphaceae</taxon>
        <taxon>Hyaloscypha</taxon>
        <taxon>Hyaloscypha variabilis</taxon>
    </lineage>
</organism>
<dbReference type="Proteomes" id="UP000235786">
    <property type="component" value="Unassembled WGS sequence"/>
</dbReference>